<gene>
    <name evidence="8" type="ORF">UFOPK4000_00764</name>
</gene>
<reference evidence="8" key="1">
    <citation type="submission" date="2020-05" db="EMBL/GenBank/DDBJ databases">
        <authorList>
            <person name="Chiriac C."/>
            <person name="Salcher M."/>
            <person name="Ghai R."/>
            <person name="Kavagutti S V."/>
        </authorList>
    </citation>
    <scope>NUCLEOTIDE SEQUENCE</scope>
</reference>
<dbReference type="PANTHER" id="PTHR42709">
    <property type="entry name" value="ALKALINE PHOSPHATASE LIKE PROTEIN"/>
    <property type="match status" value="1"/>
</dbReference>
<feature type="transmembrane region" description="Helical" evidence="6">
    <location>
        <begin position="16"/>
        <end position="34"/>
    </location>
</feature>
<keyword evidence="3 6" id="KW-0812">Transmembrane</keyword>
<feature type="transmembrane region" description="Helical" evidence="6">
    <location>
        <begin position="54"/>
        <end position="76"/>
    </location>
</feature>
<organism evidence="8">
    <name type="scientific">freshwater metagenome</name>
    <dbReference type="NCBI Taxonomy" id="449393"/>
    <lineage>
        <taxon>unclassified sequences</taxon>
        <taxon>metagenomes</taxon>
        <taxon>ecological metagenomes</taxon>
    </lineage>
</organism>
<dbReference type="InterPro" id="IPR051311">
    <property type="entry name" value="DedA_domain"/>
</dbReference>
<dbReference type="AlphaFoldDB" id="A0A6J7NHZ1"/>
<dbReference type="GO" id="GO:0005886">
    <property type="term" value="C:plasma membrane"/>
    <property type="evidence" value="ECO:0007669"/>
    <property type="project" value="UniProtKB-SubCell"/>
</dbReference>
<evidence type="ECO:0000256" key="5">
    <source>
        <dbReference type="ARBA" id="ARBA00023136"/>
    </source>
</evidence>
<evidence type="ECO:0000313" key="8">
    <source>
        <dbReference type="EMBL" id="CAB4992178.1"/>
    </source>
</evidence>
<keyword evidence="2" id="KW-1003">Cell membrane</keyword>
<comment type="subcellular location">
    <subcellularLocation>
        <location evidence="1">Cell membrane</location>
        <topology evidence="1">Multi-pass membrane protein</topology>
    </subcellularLocation>
</comment>
<keyword evidence="4 6" id="KW-1133">Transmembrane helix</keyword>
<dbReference type="Pfam" id="PF09335">
    <property type="entry name" value="VTT_dom"/>
    <property type="match status" value="1"/>
</dbReference>
<evidence type="ECO:0000256" key="6">
    <source>
        <dbReference type="SAM" id="Phobius"/>
    </source>
</evidence>
<sequence>MLSGLATWVQDVIEQLGYWGVALLVIIENVFPPIPSEIVLPFAGFVAQRGDASVYVMILAATIGSVIGALVLYYIAAAIGPERLRHFVVRFGKWFGVKESDLTKAEAWFDRRSTAAVLAGRCVPLIRSIVSIPAGFRRMKIVPFIAYTFVGSAVWNIVLIGAGAILGDNWDAVADYISIFQYLVIAGILLFVVRFAITIIKRRKG</sequence>
<evidence type="ECO:0000256" key="3">
    <source>
        <dbReference type="ARBA" id="ARBA00022692"/>
    </source>
</evidence>
<dbReference type="InterPro" id="IPR032816">
    <property type="entry name" value="VTT_dom"/>
</dbReference>
<evidence type="ECO:0000256" key="4">
    <source>
        <dbReference type="ARBA" id="ARBA00022989"/>
    </source>
</evidence>
<dbReference type="PANTHER" id="PTHR42709:SF6">
    <property type="entry name" value="UNDECAPRENYL PHOSPHATE TRANSPORTER A"/>
    <property type="match status" value="1"/>
</dbReference>
<protein>
    <submittedName>
        <fullName evidence="8">Unannotated protein</fullName>
    </submittedName>
</protein>
<evidence type="ECO:0000259" key="7">
    <source>
        <dbReference type="Pfam" id="PF09335"/>
    </source>
</evidence>
<evidence type="ECO:0000256" key="1">
    <source>
        <dbReference type="ARBA" id="ARBA00004651"/>
    </source>
</evidence>
<name>A0A6J7NHZ1_9ZZZZ</name>
<proteinExistence type="predicted"/>
<dbReference type="EMBL" id="CAFBOT010000128">
    <property type="protein sequence ID" value="CAB4992178.1"/>
    <property type="molecule type" value="Genomic_DNA"/>
</dbReference>
<feature type="transmembrane region" description="Helical" evidence="6">
    <location>
        <begin position="144"/>
        <end position="167"/>
    </location>
</feature>
<evidence type="ECO:0000256" key="2">
    <source>
        <dbReference type="ARBA" id="ARBA00022475"/>
    </source>
</evidence>
<accession>A0A6J7NHZ1</accession>
<feature type="transmembrane region" description="Helical" evidence="6">
    <location>
        <begin position="179"/>
        <end position="200"/>
    </location>
</feature>
<feature type="domain" description="VTT" evidence="7">
    <location>
        <begin position="34"/>
        <end position="164"/>
    </location>
</feature>
<keyword evidence="5 6" id="KW-0472">Membrane</keyword>